<accession>A0A0H3ZNB8</accession>
<proteinExistence type="predicted"/>
<protein>
    <submittedName>
        <fullName evidence="1">Uncharacterized protein</fullName>
    </submittedName>
</protein>
<sequence>MNKVSFDKAWQAVKAFEEGTKLYTKEGEGKYTRIATAPDVLRYLYRLYVEK</sequence>
<organism evidence="1">
    <name type="scientific">Vibrio splendidus</name>
    <dbReference type="NCBI Taxonomy" id="29497"/>
    <lineage>
        <taxon>Bacteria</taxon>
        <taxon>Pseudomonadati</taxon>
        <taxon>Pseudomonadota</taxon>
        <taxon>Gammaproteobacteria</taxon>
        <taxon>Vibrionales</taxon>
        <taxon>Vibrionaceae</taxon>
        <taxon>Vibrio</taxon>
    </lineage>
</organism>
<name>A0A0H3ZNB8_VIBSP</name>
<dbReference type="EMBL" id="KP795544">
    <property type="protein sequence ID" value="AKN37670.1"/>
    <property type="molecule type" value="Genomic_DNA"/>
</dbReference>
<evidence type="ECO:0000313" key="1">
    <source>
        <dbReference type="EMBL" id="AKN37670.1"/>
    </source>
</evidence>
<reference evidence="1" key="1">
    <citation type="journal article" date="2015" name="MBio">
        <title>Eco-Evolutionary Dynamics of Episomes among Ecologically Cohesive Bacterial Populations.</title>
        <authorList>
            <person name="Xue H."/>
            <person name="Cordero O.X."/>
            <person name="Camas F.M."/>
            <person name="Trimble W."/>
            <person name="Meyer F."/>
            <person name="Guglielmini J."/>
            <person name="Rocha E.P."/>
            <person name="Polz M.F."/>
        </authorList>
    </citation>
    <scope>NUCLEOTIDE SEQUENCE</scope>
    <source>
        <strain evidence="1">5S_214</strain>
    </source>
</reference>
<dbReference type="AlphaFoldDB" id="A0A0H3ZNB8"/>